<evidence type="ECO:0000256" key="16">
    <source>
        <dbReference type="PIRSR" id="PIRSR005096-2"/>
    </source>
</evidence>
<dbReference type="GO" id="GO:0030246">
    <property type="term" value="F:carbohydrate binding"/>
    <property type="evidence" value="ECO:0007669"/>
    <property type="project" value="InterPro"/>
</dbReference>
<comment type="subunit">
    <text evidence="6">Monomer.</text>
</comment>
<accession>A0A134B9Y7</accession>
<dbReference type="GO" id="GO:0006006">
    <property type="term" value="P:glucose metabolic process"/>
    <property type="evidence" value="ECO:0007669"/>
    <property type="project" value="TreeGrafter"/>
</dbReference>
<comment type="caution">
    <text evidence="18">The sequence shown here is derived from an EMBL/GenBank/DDBJ whole genome shotgun (WGS) entry which is preliminary data.</text>
</comment>
<dbReference type="GO" id="GO:0005737">
    <property type="term" value="C:cytoplasm"/>
    <property type="evidence" value="ECO:0007669"/>
    <property type="project" value="UniProtKB-SubCell"/>
</dbReference>
<evidence type="ECO:0000256" key="15">
    <source>
        <dbReference type="PIRSR" id="PIRSR005096-1"/>
    </source>
</evidence>
<reference evidence="19" key="1">
    <citation type="submission" date="2016-01" db="EMBL/GenBank/DDBJ databases">
        <authorList>
            <person name="Mitreva M."/>
            <person name="Pepin K.H."/>
            <person name="Mihindukulasuriya K.A."/>
            <person name="Fulton R."/>
            <person name="Fronick C."/>
            <person name="O'Laughlin M."/>
            <person name="Miner T."/>
            <person name="Herter B."/>
            <person name="Rosa B.A."/>
            <person name="Cordes M."/>
            <person name="Tomlinson C."/>
            <person name="Wollam A."/>
            <person name="Palsikar V.B."/>
            <person name="Mardis E.R."/>
            <person name="Wilson R.K."/>
        </authorList>
    </citation>
    <scope>NUCLEOTIDE SEQUENCE [LARGE SCALE GENOMIC DNA]</scope>
    <source>
        <strain evidence="19">KA00683</strain>
    </source>
</reference>
<comment type="similarity">
    <text evidence="5 14">Belongs to the aldose epimerase family.</text>
</comment>
<keyword evidence="13 14" id="KW-0119">Carbohydrate metabolism</keyword>
<dbReference type="PANTHER" id="PTHR10091:SF0">
    <property type="entry name" value="GALACTOSE MUTAROTASE"/>
    <property type="match status" value="1"/>
</dbReference>
<dbReference type="InterPro" id="IPR018052">
    <property type="entry name" value="Ald1_epimerase_CS"/>
</dbReference>
<name>A0A134B9Y7_9PORP</name>
<proteinExistence type="inferred from homology"/>
<dbReference type="GO" id="GO:0004034">
    <property type="term" value="F:aldose 1-epimerase activity"/>
    <property type="evidence" value="ECO:0007669"/>
    <property type="project" value="UniProtKB-EC"/>
</dbReference>
<evidence type="ECO:0000256" key="12">
    <source>
        <dbReference type="ARBA" id="ARBA00023235"/>
    </source>
</evidence>
<dbReference type="PIRSF" id="PIRSF005096">
    <property type="entry name" value="GALM"/>
    <property type="match status" value="1"/>
</dbReference>
<dbReference type="STRING" id="322095.HMPREF3185_00855"/>
<comment type="catalytic activity">
    <reaction evidence="1 14">
        <text>alpha-D-glucose = beta-D-glucose</text>
        <dbReference type="Rhea" id="RHEA:10264"/>
        <dbReference type="ChEBI" id="CHEBI:15903"/>
        <dbReference type="ChEBI" id="CHEBI:17925"/>
        <dbReference type="EC" id="5.1.3.3"/>
    </reaction>
</comment>
<evidence type="ECO:0000256" key="5">
    <source>
        <dbReference type="ARBA" id="ARBA00006206"/>
    </source>
</evidence>
<dbReference type="AlphaFoldDB" id="A0A134B9Y7"/>
<dbReference type="CDD" id="cd09019">
    <property type="entry name" value="galactose_mutarotase_like"/>
    <property type="match status" value="1"/>
</dbReference>
<evidence type="ECO:0000256" key="7">
    <source>
        <dbReference type="ARBA" id="ARBA00013185"/>
    </source>
</evidence>
<dbReference type="FunFam" id="2.70.98.10:FF:000003">
    <property type="entry name" value="Aldose 1-epimerase"/>
    <property type="match status" value="1"/>
</dbReference>
<organism evidence="18 19">
    <name type="scientific">Porphyromonas somerae</name>
    <dbReference type="NCBI Taxonomy" id="322095"/>
    <lineage>
        <taxon>Bacteria</taxon>
        <taxon>Pseudomonadati</taxon>
        <taxon>Bacteroidota</taxon>
        <taxon>Bacteroidia</taxon>
        <taxon>Bacteroidales</taxon>
        <taxon>Porphyromonadaceae</taxon>
        <taxon>Porphyromonas</taxon>
    </lineage>
</organism>
<dbReference type="Gene3D" id="2.70.98.10">
    <property type="match status" value="1"/>
</dbReference>
<dbReference type="InterPro" id="IPR008183">
    <property type="entry name" value="Aldose_1/G6P_1-epimerase"/>
</dbReference>
<evidence type="ECO:0000256" key="10">
    <source>
        <dbReference type="ARBA" id="ARBA00022553"/>
    </source>
</evidence>
<evidence type="ECO:0000256" key="14">
    <source>
        <dbReference type="PIRNR" id="PIRNR005096"/>
    </source>
</evidence>
<dbReference type="Pfam" id="PF01263">
    <property type="entry name" value="Aldose_epim"/>
    <property type="match status" value="1"/>
</dbReference>
<protein>
    <recommendedName>
        <fullName evidence="8 14">Aldose 1-epimerase</fullName>
        <ecNumber evidence="7 14">5.1.3.3</ecNumber>
    </recommendedName>
</protein>
<dbReference type="PANTHER" id="PTHR10091">
    <property type="entry name" value="ALDOSE-1-EPIMERASE"/>
    <property type="match status" value="1"/>
</dbReference>
<dbReference type="Proteomes" id="UP000070224">
    <property type="component" value="Unassembled WGS sequence"/>
</dbReference>
<evidence type="ECO:0000256" key="1">
    <source>
        <dbReference type="ARBA" id="ARBA00001614"/>
    </source>
</evidence>
<dbReference type="NCBIfam" id="NF008277">
    <property type="entry name" value="PRK11055.1"/>
    <property type="match status" value="1"/>
</dbReference>
<keyword evidence="10" id="KW-0597">Phosphoprotein</keyword>
<comment type="subcellular location">
    <subcellularLocation>
        <location evidence="3">Cytoplasm</location>
    </subcellularLocation>
</comment>
<dbReference type="InterPro" id="IPR015443">
    <property type="entry name" value="Aldose_1-epimerase"/>
</dbReference>
<feature type="binding site" evidence="17">
    <location>
        <begin position="182"/>
        <end position="184"/>
    </location>
    <ligand>
        <name>beta-D-galactose</name>
        <dbReference type="ChEBI" id="CHEBI:27667"/>
    </ligand>
</feature>
<feature type="binding site" evidence="17">
    <location>
        <begin position="85"/>
        <end position="86"/>
    </location>
    <ligand>
        <name>beta-D-galactose</name>
        <dbReference type="ChEBI" id="CHEBI:27667"/>
    </ligand>
</feature>
<dbReference type="InterPro" id="IPR047215">
    <property type="entry name" value="Galactose_mutarotase-like"/>
</dbReference>
<evidence type="ECO:0000256" key="9">
    <source>
        <dbReference type="ARBA" id="ARBA00022490"/>
    </source>
</evidence>
<evidence type="ECO:0000256" key="8">
    <source>
        <dbReference type="ARBA" id="ARBA00014165"/>
    </source>
</evidence>
<dbReference type="EMBL" id="LSDK01000057">
    <property type="protein sequence ID" value="KXB76744.1"/>
    <property type="molecule type" value="Genomic_DNA"/>
</dbReference>
<dbReference type="PROSITE" id="PS00545">
    <property type="entry name" value="ALDOSE_1_EPIMERASE"/>
    <property type="match status" value="1"/>
</dbReference>
<comment type="cofactor">
    <cofactor evidence="2">
        <name>Ca(2+)</name>
        <dbReference type="ChEBI" id="CHEBI:29108"/>
    </cofactor>
</comment>
<comment type="pathway">
    <text evidence="4 14">Carbohydrate metabolism; hexose metabolism.</text>
</comment>
<dbReference type="RefSeq" id="WP_060935249.1">
    <property type="nucleotide sequence ID" value="NZ_KQ960437.1"/>
</dbReference>
<evidence type="ECO:0000256" key="6">
    <source>
        <dbReference type="ARBA" id="ARBA00011245"/>
    </source>
</evidence>
<dbReference type="EC" id="5.1.3.3" evidence="7 14"/>
<evidence type="ECO:0000256" key="4">
    <source>
        <dbReference type="ARBA" id="ARBA00005028"/>
    </source>
</evidence>
<keyword evidence="12 14" id="KW-0413">Isomerase</keyword>
<gene>
    <name evidence="18" type="ORF">HMPREF3185_00855</name>
</gene>
<sequence length="355" mass="39140">MQQNKAGLSHEAFRGVVDGKAVQLYTLINKAGAEAHFINQGAKLVSLVVPSRTGYTDVVLGHDSLDEYIHSEEAYFGAICGRYANRIARGHFTIDGTSYELPINNGPNSLHGGLKGFNAVIWDGEELAPNKVAFTYTSPDGEEGYPGELTVRVVYTLTDEGELCIEYEATTTRPTVVNLTNHAYFNLSGEGDPSVHDHTLEIFAKEYLPTDETAIPYGAPAAVAGTPMDFSTPHLIGERIDTDTDQLRWARGYDHTYILDKELGKLAIASRCSSPKTGIVMEVYTDQPGVQLYTGNWMSGNLRGKHDHRYPARAALCLETQHYPDSPNKPEYPSTRLNPGETFRSTTIFRFTLKA</sequence>
<keyword evidence="9" id="KW-0963">Cytoplasm</keyword>
<evidence type="ECO:0000256" key="3">
    <source>
        <dbReference type="ARBA" id="ARBA00004496"/>
    </source>
</evidence>
<evidence type="ECO:0000256" key="11">
    <source>
        <dbReference type="ARBA" id="ARBA00022837"/>
    </source>
</evidence>
<dbReference type="OrthoDB" id="9779408at2"/>
<keyword evidence="11" id="KW-0106">Calcium</keyword>
<dbReference type="GO" id="GO:0033499">
    <property type="term" value="P:galactose catabolic process via UDP-galactose, Leloir pathway"/>
    <property type="evidence" value="ECO:0007669"/>
    <property type="project" value="TreeGrafter"/>
</dbReference>
<dbReference type="InterPro" id="IPR014718">
    <property type="entry name" value="GH-type_carb-bd"/>
</dbReference>
<evidence type="ECO:0000256" key="17">
    <source>
        <dbReference type="PIRSR" id="PIRSR005096-3"/>
    </source>
</evidence>
<feature type="binding site" evidence="16">
    <location>
        <position position="254"/>
    </location>
    <ligand>
        <name>beta-D-galactose</name>
        <dbReference type="ChEBI" id="CHEBI:27667"/>
    </ligand>
</feature>
<evidence type="ECO:0000256" key="13">
    <source>
        <dbReference type="ARBA" id="ARBA00023277"/>
    </source>
</evidence>
<feature type="active site" description="Proton donor" evidence="15">
    <location>
        <position position="182"/>
    </location>
</feature>
<dbReference type="InterPro" id="IPR011013">
    <property type="entry name" value="Gal_mutarotase_sf_dom"/>
</dbReference>
<evidence type="ECO:0000313" key="19">
    <source>
        <dbReference type="Proteomes" id="UP000070224"/>
    </source>
</evidence>
<evidence type="ECO:0000313" key="18">
    <source>
        <dbReference type="EMBL" id="KXB76744.1"/>
    </source>
</evidence>
<dbReference type="PATRIC" id="fig|322095.3.peg.843"/>
<keyword evidence="19" id="KW-1185">Reference proteome</keyword>
<evidence type="ECO:0000256" key="2">
    <source>
        <dbReference type="ARBA" id="ARBA00001913"/>
    </source>
</evidence>
<feature type="active site" description="Proton acceptor" evidence="15">
    <location>
        <position position="319"/>
    </location>
</feature>
<dbReference type="SUPFAM" id="SSF74650">
    <property type="entry name" value="Galactose mutarotase-like"/>
    <property type="match status" value="1"/>
</dbReference>
<dbReference type="UniPathway" id="UPA00242"/>